<comment type="subcellular location">
    <subcellularLocation>
        <location evidence="1">Cell inner membrane</location>
        <topology evidence="1">Multi-pass membrane protein</topology>
    </subcellularLocation>
</comment>
<feature type="transmembrane region" description="Helical" evidence="3">
    <location>
        <begin position="87"/>
        <end position="105"/>
    </location>
</feature>
<feature type="transmembrane region" description="Helical" evidence="3">
    <location>
        <begin position="232"/>
        <end position="251"/>
    </location>
</feature>
<feature type="transmembrane region" description="Helical" evidence="3">
    <location>
        <begin position="488"/>
        <end position="511"/>
    </location>
</feature>
<evidence type="ECO:0000313" key="6">
    <source>
        <dbReference type="Proteomes" id="UP000186106"/>
    </source>
</evidence>
<dbReference type="KEGG" id="cjt:EG359_18075"/>
<dbReference type="EMBL" id="FTNZ01000010">
    <property type="protein sequence ID" value="SIS56137.1"/>
    <property type="molecule type" value="Genomic_DNA"/>
</dbReference>
<dbReference type="OrthoDB" id="9795150at2"/>
<keyword evidence="7" id="KW-1185">Reference proteome</keyword>
<feature type="transmembrane region" description="Helical" evidence="3">
    <location>
        <begin position="552"/>
        <end position="569"/>
    </location>
</feature>
<reference evidence="4 7" key="2">
    <citation type="submission" date="2018-11" db="EMBL/GenBank/DDBJ databases">
        <title>Proposal to divide the Flavobacteriaceae and reorganize its genera based on Amino Acid Identity values calculated from whole genome sequences.</title>
        <authorList>
            <person name="Nicholson A.C."/>
            <person name="Gulvik C.A."/>
            <person name="Whitney A.M."/>
            <person name="Humrighouse B.W."/>
            <person name="Bell M."/>
            <person name="Holmes B."/>
            <person name="Steigerwalt A.G."/>
            <person name="Villarma A."/>
            <person name="Sheth M."/>
            <person name="Batra D."/>
            <person name="Pryor J."/>
            <person name="Bernardet J.-F."/>
            <person name="Hugo C."/>
            <person name="Kampfer P."/>
            <person name="Newman J."/>
            <person name="McQuiston J.R."/>
        </authorList>
    </citation>
    <scope>NUCLEOTIDE SEQUENCE [LARGE SCALE GENOMIC DNA]</scope>
    <source>
        <strain evidence="4 7">DSM 16927</strain>
    </source>
</reference>
<feature type="transmembrane region" description="Helical" evidence="3">
    <location>
        <begin position="464"/>
        <end position="482"/>
    </location>
</feature>
<dbReference type="SUPFAM" id="SSF103473">
    <property type="entry name" value="MFS general substrate transporter"/>
    <property type="match status" value="1"/>
</dbReference>
<evidence type="ECO:0000313" key="4">
    <source>
        <dbReference type="EMBL" id="AZB01405.1"/>
    </source>
</evidence>
<dbReference type="STRING" id="112234.SAMN05421768_11010"/>
<dbReference type="PANTHER" id="PTHR43702:SF3">
    <property type="entry name" value="PROTEIN TSGA"/>
    <property type="match status" value="1"/>
</dbReference>
<keyword evidence="3" id="KW-0812">Transmembrane</keyword>
<accession>A0A1N7K3K8</accession>
<organism evidence="5 6">
    <name type="scientific">Chryseobacterium joostei</name>
    <dbReference type="NCBI Taxonomy" id="112234"/>
    <lineage>
        <taxon>Bacteria</taxon>
        <taxon>Pseudomonadati</taxon>
        <taxon>Bacteroidota</taxon>
        <taxon>Flavobacteriia</taxon>
        <taxon>Flavobacteriales</taxon>
        <taxon>Weeksellaceae</taxon>
        <taxon>Chryseobacterium group</taxon>
        <taxon>Chryseobacterium</taxon>
    </lineage>
</organism>
<dbReference type="Gene3D" id="1.20.1250.20">
    <property type="entry name" value="MFS general substrate transporter like domains"/>
    <property type="match status" value="2"/>
</dbReference>
<feature type="transmembrane region" description="Helical" evidence="3">
    <location>
        <begin position="191"/>
        <end position="211"/>
    </location>
</feature>
<evidence type="ECO:0000256" key="3">
    <source>
        <dbReference type="SAM" id="Phobius"/>
    </source>
</evidence>
<feature type="transmembrane region" description="Helical" evidence="3">
    <location>
        <begin position="414"/>
        <end position="434"/>
    </location>
</feature>
<dbReference type="Proteomes" id="UP000279541">
    <property type="component" value="Chromosome"/>
</dbReference>
<dbReference type="EMBL" id="CP033926">
    <property type="protein sequence ID" value="AZB01405.1"/>
    <property type="molecule type" value="Genomic_DNA"/>
</dbReference>
<keyword evidence="3" id="KW-1133">Transmembrane helix</keyword>
<dbReference type="InterPro" id="IPR050375">
    <property type="entry name" value="MFS_TsgA-like"/>
</dbReference>
<feature type="transmembrane region" description="Helical" evidence="3">
    <location>
        <begin position="150"/>
        <end position="171"/>
    </location>
</feature>
<evidence type="ECO:0000256" key="1">
    <source>
        <dbReference type="ARBA" id="ARBA00004429"/>
    </source>
</evidence>
<dbReference type="AlphaFoldDB" id="A0A1N7K3K8"/>
<feature type="transmembrane region" description="Helical" evidence="3">
    <location>
        <begin position="523"/>
        <end position="540"/>
    </location>
</feature>
<feature type="transmembrane region" description="Helical" evidence="3">
    <location>
        <begin position="12"/>
        <end position="33"/>
    </location>
</feature>
<keyword evidence="3" id="KW-0472">Membrane</keyword>
<feature type="transmembrane region" description="Helical" evidence="3">
    <location>
        <begin position="53"/>
        <end position="75"/>
    </location>
</feature>
<dbReference type="GO" id="GO:0005886">
    <property type="term" value="C:plasma membrane"/>
    <property type="evidence" value="ECO:0007669"/>
    <property type="project" value="UniProtKB-SubCell"/>
</dbReference>
<feature type="transmembrane region" description="Helical" evidence="3">
    <location>
        <begin position="308"/>
        <end position="329"/>
    </location>
</feature>
<evidence type="ECO:0000256" key="2">
    <source>
        <dbReference type="ARBA" id="ARBA00022475"/>
    </source>
</evidence>
<feature type="transmembrane region" description="Helical" evidence="3">
    <location>
        <begin position="111"/>
        <end position="138"/>
    </location>
</feature>
<name>A0A1N7K3K8_9FLAO</name>
<dbReference type="PANTHER" id="PTHR43702">
    <property type="entry name" value="L-FUCOSE-PROTON SYMPORTER"/>
    <property type="match status" value="1"/>
</dbReference>
<feature type="transmembrane region" description="Helical" evidence="3">
    <location>
        <begin position="440"/>
        <end position="457"/>
    </location>
</feature>
<protein>
    <submittedName>
        <fullName evidence="4 5">MFS transporter</fullName>
    </submittedName>
</protein>
<dbReference type="Proteomes" id="UP000186106">
    <property type="component" value="Unassembled WGS sequence"/>
</dbReference>
<dbReference type="InterPro" id="IPR036259">
    <property type="entry name" value="MFS_trans_sf"/>
</dbReference>
<evidence type="ECO:0000313" key="5">
    <source>
        <dbReference type="EMBL" id="SIS56137.1"/>
    </source>
</evidence>
<reference evidence="5 6" key="1">
    <citation type="submission" date="2017-01" db="EMBL/GenBank/DDBJ databases">
        <authorList>
            <person name="Mah S.A."/>
            <person name="Swanson W.J."/>
            <person name="Moy G.W."/>
            <person name="Vacquier V.D."/>
        </authorList>
    </citation>
    <scope>NUCLEOTIDE SEQUENCE [LARGE SCALE GENOMIC DNA]</scope>
    <source>
        <strain evidence="5 6">DSM 16927</strain>
    </source>
</reference>
<sequence length="589" mass="63557">MSKTNQPTNYPALYTLVLVFFFWGFIAAGNSIFIPFCKNYFSLDQFQSQLIDFAFYTAYFLGALLLFIFSTIKGIDIIGKWGYKKSIVYGLLLSALGAAIMIIAVKSNVYYGMLIGLFVVALGFSIQQTAANPFAVLLGDPKTGASRQNLAGGINSFGTSIGPIIVGLALFGTTATVDDDQIKHLALDKVILLYTAVGALFLIAAGIFYFSKKLPDGISTEPMEKAGKARKTLVAMTALVILFFIPVFSSYNSEEAKSIETLSHQITTLESNVKKETNAATIDAYQAQIVKTKTELETIKHPLEKKRMLYLGGALLAVIACLVFANSSAKKNAEGWGAMKYPQLVLGMIAILAYVGVEVAIGSNLGELLSLPEFGGHQSSDLAPYISMYWGSLMIGRWTGAIAVFNLNKQQQTIATIIVPFIAFSVIIGINTIAQKDMSHLYFYAICVAIQVVLFLISKNKPAVTLIIFGLFGTAAMITGLLTTGNVAIYAFLSGGLACSIMWPSIFTLAITGLGKYTAQGSAFLVMMILGGGIIPPLQGKLSDIIGIHNSYVIPVLCFVYITLFAYLAKKSLFRQGINVDVLESEGAH</sequence>
<evidence type="ECO:0000313" key="7">
    <source>
        <dbReference type="Proteomes" id="UP000279541"/>
    </source>
</evidence>
<gene>
    <name evidence="4" type="ORF">EG359_18075</name>
    <name evidence="5" type="ORF">SAMN05421768_11010</name>
</gene>
<proteinExistence type="predicted"/>
<feature type="transmembrane region" description="Helical" evidence="3">
    <location>
        <begin position="382"/>
        <end position="407"/>
    </location>
</feature>
<dbReference type="RefSeq" id="WP_076357220.1">
    <property type="nucleotide sequence ID" value="NZ_CP033926.1"/>
</dbReference>
<keyword evidence="2" id="KW-1003">Cell membrane</keyword>
<feature type="transmembrane region" description="Helical" evidence="3">
    <location>
        <begin position="341"/>
        <end position="362"/>
    </location>
</feature>